<sequence>MSILPPSPRTNQTNEPDLKPREFRSFTTSLPCSTHPYTQHNTMLQDQLKFDFSANHSHHLDSLWDSNTSPQSTLSSTLSSIQGSPEGSSSSSSSSSQEPSPTSQDFCWESTYDTMEMLEKMKLDERDSSEYHYGYVNQRLEASNVGLYSLLQEQIRSIQLSWTRQEEILSQKQDPTAYGGKIKGRYHSNFRRKLKELMLGVITEEGLAHHCSTLVHTSRLVHILGLGFSFLVEKLVPLSGHVRDQVKDARELLYRAE</sequence>
<feature type="region of interest" description="Disordered" evidence="1">
    <location>
        <begin position="1"/>
        <end position="23"/>
    </location>
</feature>
<dbReference type="Proteomes" id="UP000000226">
    <property type="component" value="Chromosome 11"/>
</dbReference>
<gene>
    <name evidence="2" type="ORF">PHAVU_011G060600g</name>
</gene>
<evidence type="ECO:0000313" key="2">
    <source>
        <dbReference type="EMBL" id="ESW04022.1"/>
    </source>
</evidence>
<reference evidence="3" key="1">
    <citation type="journal article" date="2014" name="Nat. Genet.">
        <title>A reference genome for common bean and genome-wide analysis of dual domestications.</title>
        <authorList>
            <person name="Schmutz J."/>
            <person name="McClean P.E."/>
            <person name="Mamidi S."/>
            <person name="Wu G.A."/>
            <person name="Cannon S.B."/>
            <person name="Grimwood J."/>
            <person name="Jenkins J."/>
            <person name="Shu S."/>
            <person name="Song Q."/>
            <person name="Chavarro C."/>
            <person name="Torres-Torres M."/>
            <person name="Geffroy V."/>
            <person name="Moghaddam S.M."/>
            <person name="Gao D."/>
            <person name="Abernathy B."/>
            <person name="Barry K."/>
            <person name="Blair M."/>
            <person name="Brick M.A."/>
            <person name="Chovatia M."/>
            <person name="Gepts P."/>
            <person name="Goodstein D.M."/>
            <person name="Gonzales M."/>
            <person name="Hellsten U."/>
            <person name="Hyten D.L."/>
            <person name="Jia G."/>
            <person name="Kelly J.D."/>
            <person name="Kudrna D."/>
            <person name="Lee R."/>
            <person name="Richard M.M."/>
            <person name="Miklas P.N."/>
            <person name="Osorno J.M."/>
            <person name="Rodrigues J."/>
            <person name="Thareau V."/>
            <person name="Urrea C.A."/>
            <person name="Wang M."/>
            <person name="Yu Y."/>
            <person name="Zhang M."/>
            <person name="Wing R.A."/>
            <person name="Cregan P.B."/>
            <person name="Rokhsar D.S."/>
            <person name="Jackson S.A."/>
        </authorList>
    </citation>
    <scope>NUCLEOTIDE SEQUENCE [LARGE SCALE GENOMIC DNA]</scope>
    <source>
        <strain evidence="3">cv. G19833</strain>
    </source>
</reference>
<keyword evidence="3" id="KW-1185">Reference proteome</keyword>
<feature type="compositionally biased region" description="Low complexity" evidence="1">
    <location>
        <begin position="66"/>
        <end position="104"/>
    </location>
</feature>
<dbReference type="AlphaFoldDB" id="V7AEL1"/>
<organism evidence="2 3">
    <name type="scientific">Phaseolus vulgaris</name>
    <name type="common">Kidney bean</name>
    <name type="synonym">French bean</name>
    <dbReference type="NCBI Taxonomy" id="3885"/>
    <lineage>
        <taxon>Eukaryota</taxon>
        <taxon>Viridiplantae</taxon>
        <taxon>Streptophyta</taxon>
        <taxon>Embryophyta</taxon>
        <taxon>Tracheophyta</taxon>
        <taxon>Spermatophyta</taxon>
        <taxon>Magnoliopsida</taxon>
        <taxon>eudicotyledons</taxon>
        <taxon>Gunneridae</taxon>
        <taxon>Pentapetalae</taxon>
        <taxon>rosids</taxon>
        <taxon>fabids</taxon>
        <taxon>Fabales</taxon>
        <taxon>Fabaceae</taxon>
        <taxon>Papilionoideae</taxon>
        <taxon>50 kb inversion clade</taxon>
        <taxon>NPAAA clade</taxon>
        <taxon>indigoferoid/millettioid clade</taxon>
        <taxon>Phaseoleae</taxon>
        <taxon>Phaseolus</taxon>
    </lineage>
</organism>
<feature type="region of interest" description="Disordered" evidence="1">
    <location>
        <begin position="63"/>
        <end position="106"/>
    </location>
</feature>
<evidence type="ECO:0000313" key="3">
    <source>
        <dbReference type="Proteomes" id="UP000000226"/>
    </source>
</evidence>
<dbReference type="EMBL" id="CM002298">
    <property type="protein sequence ID" value="ESW04022.1"/>
    <property type="molecule type" value="Genomic_DNA"/>
</dbReference>
<protein>
    <submittedName>
        <fullName evidence="2">Uncharacterized protein</fullName>
    </submittedName>
</protein>
<dbReference type="OrthoDB" id="1709562at2759"/>
<evidence type="ECO:0000256" key="1">
    <source>
        <dbReference type="SAM" id="MobiDB-lite"/>
    </source>
</evidence>
<dbReference type="Gramene" id="ESW04022">
    <property type="protein sequence ID" value="ESW04022"/>
    <property type="gene ID" value="PHAVU_011G060600g"/>
</dbReference>
<accession>V7AEL1</accession>
<proteinExistence type="predicted"/>
<name>V7AEL1_PHAVU</name>